<dbReference type="EMBL" id="SSOB01000010">
    <property type="protein sequence ID" value="THF80817.1"/>
    <property type="molecule type" value="Genomic_DNA"/>
</dbReference>
<organism evidence="2 3">
    <name type="scientific">Cohnella fermenti</name>
    <dbReference type="NCBI Taxonomy" id="2565925"/>
    <lineage>
        <taxon>Bacteria</taxon>
        <taxon>Bacillati</taxon>
        <taxon>Bacillota</taxon>
        <taxon>Bacilli</taxon>
        <taxon>Bacillales</taxon>
        <taxon>Paenibacillaceae</taxon>
        <taxon>Cohnella</taxon>
    </lineage>
</organism>
<evidence type="ECO:0000256" key="1">
    <source>
        <dbReference type="SAM" id="MobiDB-lite"/>
    </source>
</evidence>
<reference evidence="2 3" key="1">
    <citation type="submission" date="2019-04" db="EMBL/GenBank/DDBJ databases">
        <title>Cohnella sp. nov. isolated from preserved vegetables.</title>
        <authorList>
            <person name="Lin S.-Y."/>
            <person name="Hung M.-H."/>
            <person name="Young C.-C."/>
        </authorList>
    </citation>
    <scope>NUCLEOTIDE SEQUENCE [LARGE SCALE GENOMIC DNA]</scope>
    <source>
        <strain evidence="2 3">CC-MHH1044</strain>
    </source>
</reference>
<dbReference type="CDD" id="cd00761">
    <property type="entry name" value="Glyco_tranf_GTA_type"/>
    <property type="match status" value="1"/>
</dbReference>
<sequence>MLAVLCGILVVYALGVLAVHGAVRRRRRRSGRHYVLVAGDHGSRIEWYMRSLRSYSRRMGMDVHITVVLDDSADDTEAIVRQFARDDGGVEWRRDRSRRTGDGGGSEAGLVEADADGAGSGNCRDGVDAASENGNCRGSVAGIGENGNCRKGEYARCGEGLVWVDLMRDEDVARLPL</sequence>
<gene>
    <name evidence="2" type="ORF">E6C55_10060</name>
</gene>
<name>A0A4S4BZT0_9BACL</name>
<feature type="compositionally biased region" description="Basic and acidic residues" evidence="1">
    <location>
        <begin position="91"/>
        <end position="101"/>
    </location>
</feature>
<protein>
    <recommendedName>
        <fullName evidence="4">Glycosyltransferase</fullName>
    </recommendedName>
</protein>
<accession>A0A4S4BZT0</accession>
<dbReference type="Proteomes" id="UP000310636">
    <property type="component" value="Unassembled WGS sequence"/>
</dbReference>
<keyword evidence="3" id="KW-1185">Reference proteome</keyword>
<evidence type="ECO:0000313" key="3">
    <source>
        <dbReference type="Proteomes" id="UP000310636"/>
    </source>
</evidence>
<dbReference type="OrthoDB" id="2990399at2"/>
<dbReference type="AlphaFoldDB" id="A0A4S4BZT0"/>
<feature type="region of interest" description="Disordered" evidence="1">
    <location>
        <begin position="91"/>
        <end position="119"/>
    </location>
</feature>
<evidence type="ECO:0008006" key="4">
    <source>
        <dbReference type="Google" id="ProtNLM"/>
    </source>
</evidence>
<evidence type="ECO:0000313" key="2">
    <source>
        <dbReference type="EMBL" id="THF80817.1"/>
    </source>
</evidence>
<comment type="caution">
    <text evidence="2">The sequence shown here is derived from an EMBL/GenBank/DDBJ whole genome shotgun (WGS) entry which is preliminary data.</text>
</comment>
<proteinExistence type="predicted"/>
<dbReference type="RefSeq" id="WP_136369656.1">
    <property type="nucleotide sequence ID" value="NZ_SSOB01000010.1"/>
</dbReference>